<name>A0A507CD26_9FUNG</name>
<proteinExistence type="predicted"/>
<evidence type="ECO:0000256" key="1">
    <source>
        <dbReference type="SAM" id="MobiDB-lite"/>
    </source>
</evidence>
<evidence type="ECO:0000256" key="2">
    <source>
        <dbReference type="SAM" id="SignalP"/>
    </source>
</evidence>
<keyword evidence="4" id="KW-1185">Reference proteome</keyword>
<dbReference type="VEuPathDB" id="FungiDB:SeMB42_g07141"/>
<organism evidence="3 4">
    <name type="scientific">Synchytrium endobioticum</name>
    <dbReference type="NCBI Taxonomy" id="286115"/>
    <lineage>
        <taxon>Eukaryota</taxon>
        <taxon>Fungi</taxon>
        <taxon>Fungi incertae sedis</taxon>
        <taxon>Chytridiomycota</taxon>
        <taxon>Chytridiomycota incertae sedis</taxon>
        <taxon>Chytridiomycetes</taxon>
        <taxon>Synchytriales</taxon>
        <taxon>Synchytriaceae</taxon>
        <taxon>Synchytrium</taxon>
    </lineage>
</organism>
<gene>
    <name evidence="3" type="ORF">SeMB42_g07141</name>
</gene>
<protein>
    <submittedName>
        <fullName evidence="3">Uncharacterized protein</fullName>
    </submittedName>
</protein>
<feature type="region of interest" description="Disordered" evidence="1">
    <location>
        <begin position="476"/>
        <end position="496"/>
    </location>
</feature>
<sequence>MERPINIVLIAILAFLTLAELTFAVSDNMAIERMIHSMIDKCSAVVRKQGTYNESPLFASLANHPTPTSLLDKEIFDIAAKCLPADSPYTIDELFAPPDPGSMDKLRLRLARAYNECVFETLKSLFMNLHTYAAARNPGNPVLLDAVAHFWDVLQLHFSLAKQYRVPCNAGNRVLELPLIVAGPNGISQQCDPETHWMGQTIKKSRRTTDYNIAFFISRIDSLRRSLETAITEVRERHLHDNKFRKETGTIMGQGLQSRFKFFQSTKKWTQTWTYRKLKQVSITELRWLPVSIAHERLIIVRCCYDMIRLQFHGGDHPAKEDKLSHRGTQYEKFLNRHKKQIGLYKQALLEGDVVSDTTVSVPHTTDDAIAPTCQRPTNPNVIERDQSQIQAVSGTTLDMLDSPTPSANWDLSGIGAFLDDENSDSMDASTDVPADVISEWAKLLDPYSNRGLDRSSAETCEALTLYRSAPPSVHRHGTEFYTQSSRSQYRKEVGA</sequence>
<accession>A0A507CD26</accession>
<feature type="chain" id="PRO_5021315146" evidence="2">
    <location>
        <begin position="25"/>
        <end position="496"/>
    </location>
</feature>
<dbReference type="Proteomes" id="UP000317494">
    <property type="component" value="Unassembled WGS sequence"/>
</dbReference>
<dbReference type="EMBL" id="QEAN01000464">
    <property type="protein sequence ID" value="TPX35824.1"/>
    <property type="molecule type" value="Genomic_DNA"/>
</dbReference>
<dbReference type="AlphaFoldDB" id="A0A507CD26"/>
<evidence type="ECO:0000313" key="3">
    <source>
        <dbReference type="EMBL" id="TPX35824.1"/>
    </source>
</evidence>
<keyword evidence="2" id="KW-0732">Signal</keyword>
<reference evidence="3 4" key="1">
    <citation type="journal article" date="2019" name="Sci. Rep.">
        <title>Comparative genomics of chytrid fungi reveal insights into the obligate biotrophic and pathogenic lifestyle of Synchytrium endobioticum.</title>
        <authorList>
            <person name="van de Vossenberg B.T.L.H."/>
            <person name="Warris S."/>
            <person name="Nguyen H.D.T."/>
            <person name="van Gent-Pelzer M.P.E."/>
            <person name="Joly D.L."/>
            <person name="van de Geest H.C."/>
            <person name="Bonants P.J.M."/>
            <person name="Smith D.S."/>
            <person name="Levesque C.A."/>
            <person name="van der Lee T.A.J."/>
        </authorList>
    </citation>
    <scope>NUCLEOTIDE SEQUENCE [LARGE SCALE GENOMIC DNA]</scope>
    <source>
        <strain evidence="3 4">MB42</strain>
    </source>
</reference>
<comment type="caution">
    <text evidence="3">The sequence shown here is derived from an EMBL/GenBank/DDBJ whole genome shotgun (WGS) entry which is preliminary data.</text>
</comment>
<evidence type="ECO:0000313" key="4">
    <source>
        <dbReference type="Proteomes" id="UP000317494"/>
    </source>
</evidence>
<feature type="signal peptide" evidence="2">
    <location>
        <begin position="1"/>
        <end position="24"/>
    </location>
</feature>